<accession>A0A7S2SD75</accession>
<evidence type="ECO:0000256" key="2">
    <source>
        <dbReference type="ARBA" id="ARBA00022803"/>
    </source>
</evidence>
<evidence type="ECO:0000313" key="5">
    <source>
        <dbReference type="EMBL" id="CAD9696680.1"/>
    </source>
</evidence>
<evidence type="ECO:0000256" key="4">
    <source>
        <dbReference type="SAM" id="MobiDB-lite"/>
    </source>
</evidence>
<keyword evidence="2" id="KW-0802">TPR repeat</keyword>
<gene>
    <name evidence="5" type="ORF">RMAR1173_LOCUS13608</name>
</gene>
<keyword evidence="1" id="KW-0677">Repeat</keyword>
<feature type="coiled-coil region" evidence="3">
    <location>
        <begin position="223"/>
        <end position="250"/>
    </location>
</feature>
<feature type="compositionally biased region" description="Low complexity" evidence="4">
    <location>
        <begin position="273"/>
        <end position="285"/>
    </location>
</feature>
<evidence type="ECO:0000256" key="1">
    <source>
        <dbReference type="ARBA" id="ARBA00022737"/>
    </source>
</evidence>
<proteinExistence type="predicted"/>
<dbReference type="InterPro" id="IPR039663">
    <property type="entry name" value="AIP/AIPL1/TTC9"/>
</dbReference>
<feature type="compositionally biased region" description="Gly residues" evidence="4">
    <location>
        <begin position="523"/>
        <end position="532"/>
    </location>
</feature>
<feature type="region of interest" description="Disordered" evidence="4">
    <location>
        <begin position="514"/>
        <end position="541"/>
    </location>
</feature>
<dbReference type="AlphaFoldDB" id="A0A7S2SD75"/>
<dbReference type="PANTHER" id="PTHR11242">
    <property type="entry name" value="ARYL HYDROCARBON RECEPTOR INTERACTING PROTEIN RELATED"/>
    <property type="match status" value="1"/>
</dbReference>
<dbReference type="InterPro" id="IPR011990">
    <property type="entry name" value="TPR-like_helical_dom_sf"/>
</dbReference>
<feature type="coiled-coil region" evidence="3">
    <location>
        <begin position="316"/>
        <end position="343"/>
    </location>
</feature>
<evidence type="ECO:0000256" key="3">
    <source>
        <dbReference type="SAM" id="Coils"/>
    </source>
</evidence>
<name>A0A7S2SD75_9STRA</name>
<organism evidence="5">
    <name type="scientific">Rhizochromulina marina</name>
    <dbReference type="NCBI Taxonomy" id="1034831"/>
    <lineage>
        <taxon>Eukaryota</taxon>
        <taxon>Sar</taxon>
        <taxon>Stramenopiles</taxon>
        <taxon>Ochrophyta</taxon>
        <taxon>Dictyochophyceae</taxon>
        <taxon>Rhizochromulinales</taxon>
        <taxon>Rhizochromulina</taxon>
    </lineage>
</organism>
<keyword evidence="3" id="KW-0175">Coiled coil</keyword>
<sequence length="551" mass="61009">MMDAEIDGVPFGELMSQAAKLKTHQAKPDRRNFDSYPKFKQNSMFQRDEILAARALPFPERLAAAKTFKAEADNHFRGGRLLDASVRYEHALAVFRYLENQDPGWKKKGIRDEDISVHDYEAAPEEQDALRGLYTACYLNLARVYHKQSDTATAVSACSFCLDVDPDCDKALLLRAQVRLAPASAGAVEHEEGTRDTSAALAILERKCQAMDKETTTGGQEGRQDLEKRRREVKKYLRGLRTEAKEQKEKDKQWDGVFTRGEIYSGSRPPPAAGASGRASGQPSAVGTGGDGKDEVTKDPRQQIDEAIQIAQFCRQQGREDEADKIERDVQQAQERLHQAESGTGAFDFDNPTDEMVEDAKSKGIDLRDPRVRKVLKELQLEKDQKGPLTQEAIDAKFQRDQDEMAAHAKELVQDMSPKECCKALGALGVDVPQAATQPELVDLLVESMMEKTMRGEPLPDFTEERAKAPSFLTARAIAISVFVFVFARLYGSGLIHHLVRTLWREISGDDSPSSNTVFGSNGAAGDGGGTPPHGHLQGDYSSEFDEFGEL</sequence>
<dbReference type="SUPFAM" id="SSF48452">
    <property type="entry name" value="TPR-like"/>
    <property type="match status" value="1"/>
</dbReference>
<dbReference type="Gene3D" id="1.25.40.10">
    <property type="entry name" value="Tetratricopeptide repeat domain"/>
    <property type="match status" value="1"/>
</dbReference>
<protein>
    <submittedName>
        <fullName evidence="5">Uncharacterized protein</fullName>
    </submittedName>
</protein>
<dbReference type="EMBL" id="HBHJ01020545">
    <property type="protein sequence ID" value="CAD9696680.1"/>
    <property type="molecule type" value="Transcribed_RNA"/>
</dbReference>
<reference evidence="5" key="1">
    <citation type="submission" date="2021-01" db="EMBL/GenBank/DDBJ databases">
        <authorList>
            <person name="Corre E."/>
            <person name="Pelletier E."/>
            <person name="Niang G."/>
            <person name="Scheremetjew M."/>
            <person name="Finn R."/>
            <person name="Kale V."/>
            <person name="Holt S."/>
            <person name="Cochrane G."/>
            <person name="Meng A."/>
            <person name="Brown T."/>
            <person name="Cohen L."/>
        </authorList>
    </citation>
    <scope>NUCLEOTIDE SEQUENCE</scope>
    <source>
        <strain evidence="5">CCMP1243</strain>
    </source>
</reference>
<dbReference type="PANTHER" id="PTHR11242:SF17">
    <property type="match status" value="1"/>
</dbReference>
<feature type="region of interest" description="Disordered" evidence="4">
    <location>
        <begin position="261"/>
        <end position="297"/>
    </location>
</feature>